<evidence type="ECO:0000256" key="5">
    <source>
        <dbReference type="ARBA" id="ARBA00023033"/>
    </source>
</evidence>
<dbReference type="PANTHER" id="PTHR47178">
    <property type="entry name" value="MONOOXYGENASE, FAD-BINDING"/>
    <property type="match status" value="1"/>
</dbReference>
<protein>
    <submittedName>
        <fullName evidence="8">FAD-binding domain, FAD/NAD(P)-binding domain superfamily</fullName>
    </submittedName>
</protein>
<evidence type="ECO:0000259" key="7">
    <source>
        <dbReference type="Pfam" id="PF01494"/>
    </source>
</evidence>
<dbReference type="AlphaFoldDB" id="A0A9Q9AUK6"/>
<dbReference type="EMBL" id="CP099425">
    <property type="protein sequence ID" value="USW56137.1"/>
    <property type="molecule type" value="Genomic_DNA"/>
</dbReference>
<dbReference type="Gene3D" id="3.50.50.60">
    <property type="entry name" value="FAD/NAD(P)-binding domain"/>
    <property type="match status" value="1"/>
</dbReference>
<keyword evidence="3" id="KW-0274">FAD</keyword>
<dbReference type="Pfam" id="PF13450">
    <property type="entry name" value="NAD_binding_8"/>
    <property type="match status" value="1"/>
</dbReference>
<keyword evidence="5" id="KW-0503">Monooxygenase</keyword>
<dbReference type="InterPro" id="IPR036188">
    <property type="entry name" value="FAD/NAD-bd_sf"/>
</dbReference>
<evidence type="ECO:0000313" key="9">
    <source>
        <dbReference type="Proteomes" id="UP001056384"/>
    </source>
</evidence>
<evidence type="ECO:0000313" key="8">
    <source>
        <dbReference type="EMBL" id="USW56137.1"/>
    </source>
</evidence>
<name>A0A9Q9AUK6_9PEZI</name>
<comment type="cofactor">
    <cofactor evidence="1">
        <name>FAD</name>
        <dbReference type="ChEBI" id="CHEBI:57692"/>
    </cofactor>
</comment>
<accession>A0A9Q9AUK6</accession>
<sequence>MTRTDPSKIIIVGAGTTGLALAQGLKKAGIAFTVYERAPSAESKRNWDFGLHWGIEPLRELVPEHFWWSIDECQVDPHIELRDEHFRMPLINAANGTTIKILESSKFYRFRRDKFRKWLLQDLDVHFGKEISKIEYGEDGCSVLATFRDGSQDSGSLLVGCDGSRSAVRHLLLGAEAAALKPIGNFATAMIYAKHKRENALVLRAPPNHPLYQVGIHPAGYACFLSVHDAEDKLHPEQWTFFSYISYEAPPGHDEWPKEQLVTFQRDLAKDFGEPWRSSYEWLSEDESNVWLTKLMDWDPREPEHAWNNHAGRVTLAGDAAHPMSFQRGQGLNNALQDAFELCNAIRAFVFDNEDQLGAIATYEAEMKARGGKEVQLSRENTFMVHSKSGEESHLSKQGMVKTKSQVT</sequence>
<keyword evidence="2" id="KW-0285">Flavoprotein</keyword>
<gene>
    <name evidence="8" type="ORF">Slin15195_G094560</name>
</gene>
<keyword evidence="4" id="KW-0560">Oxidoreductase</keyword>
<dbReference type="SUPFAM" id="SSF51905">
    <property type="entry name" value="FAD/NAD(P)-binding domain"/>
    <property type="match status" value="1"/>
</dbReference>
<dbReference type="GO" id="GO:0004497">
    <property type="term" value="F:monooxygenase activity"/>
    <property type="evidence" value="ECO:0007669"/>
    <property type="project" value="UniProtKB-KW"/>
</dbReference>
<organism evidence="8 9">
    <name type="scientific">Septoria linicola</name>
    <dbReference type="NCBI Taxonomy" id="215465"/>
    <lineage>
        <taxon>Eukaryota</taxon>
        <taxon>Fungi</taxon>
        <taxon>Dikarya</taxon>
        <taxon>Ascomycota</taxon>
        <taxon>Pezizomycotina</taxon>
        <taxon>Dothideomycetes</taxon>
        <taxon>Dothideomycetidae</taxon>
        <taxon>Mycosphaerellales</taxon>
        <taxon>Mycosphaerellaceae</taxon>
        <taxon>Septoria</taxon>
    </lineage>
</organism>
<dbReference type="PANTHER" id="PTHR47178:SF3">
    <property type="entry name" value="FAD-BINDING DOMAIN-CONTAINING PROTEIN"/>
    <property type="match status" value="1"/>
</dbReference>
<proteinExistence type="predicted"/>
<keyword evidence="9" id="KW-1185">Reference proteome</keyword>
<dbReference type="Pfam" id="PF01494">
    <property type="entry name" value="FAD_binding_3"/>
    <property type="match status" value="1"/>
</dbReference>
<reference evidence="8" key="1">
    <citation type="submission" date="2022-06" db="EMBL/GenBank/DDBJ databases">
        <title>Complete genome sequences of two strains of the flax pathogen Septoria linicola.</title>
        <authorList>
            <person name="Lapalu N."/>
            <person name="Simon A."/>
            <person name="Demenou B."/>
            <person name="Paumier D."/>
            <person name="Guillot M.-P."/>
            <person name="Gout L."/>
            <person name="Valade R."/>
        </authorList>
    </citation>
    <scope>NUCLEOTIDE SEQUENCE</scope>
    <source>
        <strain evidence="8">SE15195</strain>
    </source>
</reference>
<evidence type="ECO:0000256" key="3">
    <source>
        <dbReference type="ARBA" id="ARBA00022827"/>
    </source>
</evidence>
<dbReference type="Proteomes" id="UP001056384">
    <property type="component" value="Chromosome 8"/>
</dbReference>
<dbReference type="PRINTS" id="PR00420">
    <property type="entry name" value="RNGMNOXGNASE"/>
</dbReference>
<dbReference type="InterPro" id="IPR002938">
    <property type="entry name" value="FAD-bd"/>
</dbReference>
<evidence type="ECO:0000256" key="4">
    <source>
        <dbReference type="ARBA" id="ARBA00023002"/>
    </source>
</evidence>
<dbReference type="GO" id="GO:0071949">
    <property type="term" value="F:FAD binding"/>
    <property type="evidence" value="ECO:0007669"/>
    <property type="project" value="InterPro"/>
</dbReference>
<evidence type="ECO:0000256" key="1">
    <source>
        <dbReference type="ARBA" id="ARBA00001974"/>
    </source>
</evidence>
<evidence type="ECO:0000256" key="6">
    <source>
        <dbReference type="SAM" id="MobiDB-lite"/>
    </source>
</evidence>
<feature type="region of interest" description="Disordered" evidence="6">
    <location>
        <begin position="386"/>
        <end position="408"/>
    </location>
</feature>
<evidence type="ECO:0000256" key="2">
    <source>
        <dbReference type="ARBA" id="ARBA00022630"/>
    </source>
</evidence>
<feature type="domain" description="FAD-binding" evidence="7">
    <location>
        <begin position="308"/>
        <end position="376"/>
    </location>
</feature>
<dbReference type="OrthoDB" id="47494at2759"/>